<keyword evidence="6" id="KW-0808">Transferase</keyword>
<evidence type="ECO:0000256" key="2">
    <source>
        <dbReference type="ARBA" id="ARBA00022448"/>
    </source>
</evidence>
<dbReference type="InterPro" id="IPR016152">
    <property type="entry name" value="PTrfase/Anion_transptr"/>
</dbReference>
<organism evidence="16 17">
    <name type="scientific">Enterocloster hominis</name>
    <name type="common">ex Hitch et al. 2024</name>
    <dbReference type="NCBI Taxonomy" id="1917870"/>
    <lineage>
        <taxon>Bacteria</taxon>
        <taxon>Bacillati</taxon>
        <taxon>Bacillota</taxon>
        <taxon>Clostridia</taxon>
        <taxon>Lachnospirales</taxon>
        <taxon>Lachnospiraceae</taxon>
        <taxon>Enterocloster</taxon>
    </lineage>
</organism>
<feature type="region of interest" description="Disordered" evidence="11">
    <location>
        <begin position="156"/>
        <end position="191"/>
    </location>
</feature>
<dbReference type="PANTHER" id="PTHR30505">
    <property type="entry name" value="FRUCTOSE-LIKE PERMEASE"/>
    <property type="match status" value="1"/>
</dbReference>
<keyword evidence="10 12" id="KW-0472">Membrane</keyword>
<evidence type="ECO:0000313" key="16">
    <source>
        <dbReference type="EMBL" id="MEQ2424570.1"/>
    </source>
</evidence>
<feature type="compositionally biased region" description="Gly residues" evidence="11">
    <location>
        <begin position="177"/>
        <end position="191"/>
    </location>
</feature>
<evidence type="ECO:0000259" key="15">
    <source>
        <dbReference type="PROSITE" id="PS51104"/>
    </source>
</evidence>
<feature type="domain" description="PTS EIIC type-2" evidence="15">
    <location>
        <begin position="346"/>
        <end position="689"/>
    </location>
</feature>
<dbReference type="NCBIfam" id="TIGR01427">
    <property type="entry name" value="PTS_IIC_fructo"/>
    <property type="match status" value="1"/>
</dbReference>
<evidence type="ECO:0000256" key="9">
    <source>
        <dbReference type="ARBA" id="ARBA00022989"/>
    </source>
</evidence>
<feature type="transmembrane region" description="Helical" evidence="12">
    <location>
        <begin position="663"/>
        <end position="683"/>
    </location>
</feature>
<dbReference type="InterPro" id="IPR006327">
    <property type="entry name" value="PTS_IIC_fruc"/>
</dbReference>
<feature type="transmembrane region" description="Helical" evidence="12">
    <location>
        <begin position="354"/>
        <end position="374"/>
    </location>
</feature>
<evidence type="ECO:0000256" key="1">
    <source>
        <dbReference type="ARBA" id="ARBA00004429"/>
    </source>
</evidence>
<evidence type="ECO:0000256" key="3">
    <source>
        <dbReference type="ARBA" id="ARBA00022475"/>
    </source>
</evidence>
<protein>
    <submittedName>
        <fullName evidence="16">Fructose-specific PTS transporter subunit EIIC</fullName>
    </submittedName>
</protein>
<keyword evidence="5" id="KW-0762">Sugar transport</keyword>
<evidence type="ECO:0000256" key="10">
    <source>
        <dbReference type="ARBA" id="ARBA00023136"/>
    </source>
</evidence>
<dbReference type="SUPFAM" id="SSF55804">
    <property type="entry name" value="Phoshotransferase/anion transport protein"/>
    <property type="match status" value="1"/>
</dbReference>
<accession>A0ABV1D2E6</accession>
<comment type="caution">
    <text evidence="16">The sequence shown here is derived from an EMBL/GenBank/DDBJ whole genome shotgun (WGS) entry which is preliminary data.</text>
</comment>
<dbReference type="PROSITE" id="PS51094">
    <property type="entry name" value="PTS_EIIA_TYPE_2"/>
    <property type="match status" value="1"/>
</dbReference>
<feature type="domain" description="PTS EIIB type-2" evidence="14">
    <location>
        <begin position="222"/>
        <end position="319"/>
    </location>
</feature>
<dbReference type="InterPro" id="IPR003501">
    <property type="entry name" value="PTS_EIIB_2/3"/>
</dbReference>
<dbReference type="NCBIfam" id="TIGR00829">
    <property type="entry name" value="FRU"/>
    <property type="match status" value="1"/>
</dbReference>
<dbReference type="EMBL" id="JBBMFM010000014">
    <property type="protein sequence ID" value="MEQ2424570.1"/>
    <property type="molecule type" value="Genomic_DNA"/>
</dbReference>
<dbReference type="Gene3D" id="3.40.50.2300">
    <property type="match status" value="1"/>
</dbReference>
<keyword evidence="3" id="KW-1003">Cell membrane</keyword>
<keyword evidence="9 12" id="KW-1133">Transmembrane helix</keyword>
<evidence type="ECO:0000256" key="4">
    <source>
        <dbReference type="ARBA" id="ARBA00022553"/>
    </source>
</evidence>
<reference evidence="16 17" key="1">
    <citation type="submission" date="2024-03" db="EMBL/GenBank/DDBJ databases">
        <title>Human intestinal bacterial collection.</title>
        <authorList>
            <person name="Pauvert C."/>
            <person name="Hitch T.C.A."/>
            <person name="Clavel T."/>
        </authorList>
    </citation>
    <scope>NUCLEOTIDE SEQUENCE [LARGE SCALE GENOMIC DNA]</scope>
    <source>
        <strain evidence="16 17">CLA-SR-H021</strain>
    </source>
</reference>
<dbReference type="InterPro" id="IPR050864">
    <property type="entry name" value="Bacterial_PTS_Sugar_Transport"/>
</dbReference>
<dbReference type="InterPro" id="IPR036095">
    <property type="entry name" value="PTS_EIIB-like_sf"/>
</dbReference>
<dbReference type="InterPro" id="IPR003352">
    <property type="entry name" value="PTS_EIIC"/>
</dbReference>
<comment type="subcellular location">
    <subcellularLocation>
        <location evidence="1">Cell inner membrane</location>
        <topology evidence="1">Multi-pass membrane protein</topology>
    </subcellularLocation>
</comment>
<dbReference type="RefSeq" id="WP_008721641.1">
    <property type="nucleotide sequence ID" value="NZ_JBBMFM010000014.1"/>
</dbReference>
<dbReference type="PANTHER" id="PTHR30505:SF28">
    <property type="entry name" value="PTS SYSTEM 2-O-ALPHA-MANNOSYL-D-GLYCERATE-SPECIFIC EIIABC COMPONENT"/>
    <property type="match status" value="1"/>
</dbReference>
<evidence type="ECO:0000256" key="6">
    <source>
        <dbReference type="ARBA" id="ARBA00022679"/>
    </source>
</evidence>
<evidence type="ECO:0000256" key="8">
    <source>
        <dbReference type="ARBA" id="ARBA00022692"/>
    </source>
</evidence>
<evidence type="ECO:0000256" key="12">
    <source>
        <dbReference type="SAM" id="Phobius"/>
    </source>
</evidence>
<dbReference type="Gene3D" id="3.40.930.10">
    <property type="entry name" value="Mannitol-specific EII, Chain A"/>
    <property type="match status" value="1"/>
</dbReference>
<feature type="transmembrane region" description="Helical" evidence="12">
    <location>
        <begin position="565"/>
        <end position="586"/>
    </location>
</feature>
<dbReference type="InterPro" id="IPR013014">
    <property type="entry name" value="PTS_EIIC_2"/>
</dbReference>
<keyword evidence="7" id="KW-0598">Phosphotransferase system</keyword>
<proteinExistence type="predicted"/>
<dbReference type="PROSITE" id="PS51104">
    <property type="entry name" value="PTS_EIIC_TYPE_2"/>
    <property type="match status" value="1"/>
</dbReference>
<dbReference type="Proteomes" id="UP001454086">
    <property type="component" value="Unassembled WGS sequence"/>
</dbReference>
<feature type="transmembrane region" description="Helical" evidence="12">
    <location>
        <begin position="445"/>
        <end position="466"/>
    </location>
</feature>
<evidence type="ECO:0000259" key="14">
    <source>
        <dbReference type="PROSITE" id="PS51099"/>
    </source>
</evidence>
<keyword evidence="2" id="KW-0813">Transport</keyword>
<dbReference type="NCBIfam" id="TIGR00848">
    <property type="entry name" value="fruA"/>
    <property type="match status" value="1"/>
</dbReference>
<gene>
    <name evidence="16" type="ORF">WMQ36_06255</name>
</gene>
<name>A0ABV1D2E6_9FIRM</name>
<dbReference type="InterPro" id="IPR004715">
    <property type="entry name" value="PTS_IIA_fruc"/>
</dbReference>
<dbReference type="Pfam" id="PF00359">
    <property type="entry name" value="PTS_EIIA_2"/>
    <property type="match status" value="1"/>
</dbReference>
<feature type="transmembrane region" description="Helical" evidence="12">
    <location>
        <begin position="624"/>
        <end position="642"/>
    </location>
</feature>
<evidence type="ECO:0000256" key="5">
    <source>
        <dbReference type="ARBA" id="ARBA00022597"/>
    </source>
</evidence>
<dbReference type="Pfam" id="PF02378">
    <property type="entry name" value="PTS_EIIC"/>
    <property type="match status" value="1"/>
</dbReference>
<dbReference type="PROSITE" id="PS00372">
    <property type="entry name" value="PTS_EIIA_TYPE_2_HIS"/>
    <property type="match status" value="1"/>
</dbReference>
<keyword evidence="17" id="KW-1185">Reference proteome</keyword>
<dbReference type="Pfam" id="PF02302">
    <property type="entry name" value="PTS_IIB"/>
    <property type="match status" value="1"/>
</dbReference>
<dbReference type="PROSITE" id="PS51099">
    <property type="entry name" value="PTS_EIIB_TYPE_2"/>
    <property type="match status" value="1"/>
</dbReference>
<dbReference type="SUPFAM" id="SSF52794">
    <property type="entry name" value="PTS system IIB component-like"/>
    <property type="match status" value="1"/>
</dbReference>
<dbReference type="InterPro" id="IPR003353">
    <property type="entry name" value="PTS_IIB_fruc"/>
</dbReference>
<evidence type="ECO:0000313" key="17">
    <source>
        <dbReference type="Proteomes" id="UP001454086"/>
    </source>
</evidence>
<keyword evidence="8 12" id="KW-0812">Transmembrane</keyword>
<feature type="domain" description="PTS EIIA type-2" evidence="13">
    <location>
        <begin position="5"/>
        <end position="149"/>
    </location>
</feature>
<dbReference type="InterPro" id="IPR013011">
    <property type="entry name" value="PTS_EIIB_2"/>
</dbReference>
<evidence type="ECO:0000256" key="11">
    <source>
        <dbReference type="SAM" id="MobiDB-lite"/>
    </source>
</evidence>
<evidence type="ECO:0000256" key="7">
    <source>
        <dbReference type="ARBA" id="ARBA00022683"/>
    </source>
</evidence>
<evidence type="ECO:0000259" key="13">
    <source>
        <dbReference type="PROSITE" id="PS51094"/>
    </source>
</evidence>
<feature type="transmembrane region" description="Helical" evidence="12">
    <location>
        <begin position="486"/>
        <end position="506"/>
    </location>
</feature>
<dbReference type="CDD" id="cd00211">
    <property type="entry name" value="PTS_IIA_fru"/>
    <property type="match status" value="1"/>
</dbReference>
<keyword evidence="4" id="KW-0597">Phosphoprotein</keyword>
<sequence length="689" mass="70581">MRITELLKRESIGLDVAADSKEEAIDKLVSLMDAGGRLNDKAGYKEGILAREALGSTAIGEGIAIPHAKVEAVKEPGLAAMVVRDGVDYEAFDGSLAHLLFMIAAPAGGADVHLEALSRLSTLLMNPGFKENLIAAKDKDEFLKIIDEAEVARFGAPEGAEAGKDGQASDELDGNGQTDGGSAGKGNASGGLGGDANASGGLGGDANASGGLGGNANASGGYRVLAVTACPTGIAHTYMAAENLENTGKKLGIPLKAETDGSGGAQNVLTREEIAAADAIIIAADKNVEMARFDGKPVIMVPVADGIHKAEELVNRAVSGTVPVYHHTGSEGVSSDSGNDSVGRTIYKHLMNGVSHMLPFVIGGGILIALAFLFDDYSIDPSNFGKNTPLAAYLKTIGEQAFGMMLPILAGFIAMSIADRPGLAVGLVAGMIAKMGATFANPAGGDVNAGFLGALFAGFVGGYIVVGLRKLFSKLPKSLEGIKPVLLYPVIGIFLAAVVTTFINPYMGMINDGLTHFLNGMGGASRIVLGMVLGGMMSIDMGGPFNKAAYVFGTAQLAEGNFEVMAAVMAGGMVPPIAIALCTTFFKKKFTAKDRQSGIVNYVMGLSFITEGAIPFAAQDPLRVIPSCIIGSALAGGLSMAFGCTLRAPHGGIFVLPTIGNPFMYLAAVVAGAAVGCIILGFLKKNVNE</sequence>
<dbReference type="CDD" id="cd05569">
    <property type="entry name" value="PTS_IIB_fructose"/>
    <property type="match status" value="1"/>
</dbReference>
<dbReference type="InterPro" id="IPR002178">
    <property type="entry name" value="PTS_EIIA_type-2_dom"/>
</dbReference>